<dbReference type="SUPFAM" id="SSF53448">
    <property type="entry name" value="Nucleotide-diphospho-sugar transferases"/>
    <property type="match status" value="1"/>
</dbReference>
<reference evidence="2" key="1">
    <citation type="journal article" date="2020" name="Front. Microbiol.">
        <title>Phenotypic and Genetic Characterization of the Cheese Ripening Yeast Geotrichum candidum.</title>
        <authorList>
            <person name="Perkins V."/>
            <person name="Vignola S."/>
            <person name="Lessard M.H."/>
            <person name="Plante P.L."/>
            <person name="Corbeil J."/>
            <person name="Dugat-Bony E."/>
            <person name="Frenette M."/>
            <person name="Labrie S."/>
        </authorList>
    </citation>
    <scope>NUCLEOTIDE SEQUENCE</scope>
    <source>
        <strain evidence="2">LMA-70</strain>
    </source>
</reference>
<dbReference type="InterPro" id="IPR050587">
    <property type="entry name" value="GNT1/Glycosyltrans_8"/>
</dbReference>
<protein>
    <recommendedName>
        <fullName evidence="4">Nucleotide-diphospho-sugar transferase</fullName>
    </recommendedName>
</protein>
<accession>A0A9P5KQG1</accession>
<dbReference type="Gene3D" id="3.90.550.10">
    <property type="entry name" value="Spore Coat Polysaccharide Biosynthesis Protein SpsA, Chain A"/>
    <property type="match status" value="1"/>
</dbReference>
<proteinExistence type="predicted"/>
<dbReference type="GO" id="GO:0016757">
    <property type="term" value="F:glycosyltransferase activity"/>
    <property type="evidence" value="ECO:0007669"/>
    <property type="project" value="InterPro"/>
</dbReference>
<comment type="caution">
    <text evidence="2">The sequence shown here is derived from an EMBL/GenBank/DDBJ whole genome shotgun (WGS) entry which is preliminary data.</text>
</comment>
<reference evidence="2" key="2">
    <citation type="submission" date="2020-01" db="EMBL/GenBank/DDBJ databases">
        <authorList>
            <person name="Perkins V."/>
            <person name="Lessard M.-H."/>
            <person name="Dugat-Bony E."/>
            <person name="Frenette M."/>
            <person name="Labrie S."/>
        </authorList>
    </citation>
    <scope>NUCLEOTIDE SEQUENCE</scope>
    <source>
        <strain evidence="2">LMA-70</strain>
    </source>
</reference>
<evidence type="ECO:0000256" key="1">
    <source>
        <dbReference type="SAM" id="SignalP"/>
    </source>
</evidence>
<feature type="signal peptide" evidence="1">
    <location>
        <begin position="1"/>
        <end position="19"/>
    </location>
</feature>
<dbReference type="EMBL" id="QQZK01000164">
    <property type="protein sequence ID" value="KAF5094941.1"/>
    <property type="molecule type" value="Genomic_DNA"/>
</dbReference>
<dbReference type="Proteomes" id="UP000750522">
    <property type="component" value="Unassembled WGS sequence"/>
</dbReference>
<evidence type="ECO:0000313" key="3">
    <source>
        <dbReference type="Proteomes" id="UP000750522"/>
    </source>
</evidence>
<organism evidence="2 3">
    <name type="scientific">Geotrichum candidum</name>
    <name type="common">Oospora lactis</name>
    <name type="synonym">Dipodascus geotrichum</name>
    <dbReference type="NCBI Taxonomy" id="1173061"/>
    <lineage>
        <taxon>Eukaryota</taxon>
        <taxon>Fungi</taxon>
        <taxon>Dikarya</taxon>
        <taxon>Ascomycota</taxon>
        <taxon>Saccharomycotina</taxon>
        <taxon>Dipodascomycetes</taxon>
        <taxon>Dipodascales</taxon>
        <taxon>Dipodascaceae</taxon>
        <taxon>Geotrichum</taxon>
    </lineage>
</organism>
<dbReference type="AlphaFoldDB" id="A0A9P5KQG1"/>
<dbReference type="InterPro" id="IPR029044">
    <property type="entry name" value="Nucleotide-diphossugar_trans"/>
</dbReference>
<dbReference type="PANTHER" id="PTHR11183">
    <property type="entry name" value="GLYCOGENIN SUBFAMILY MEMBER"/>
    <property type="match status" value="1"/>
</dbReference>
<gene>
    <name evidence="2" type="ORF">DV451_004859</name>
</gene>
<evidence type="ECO:0008006" key="4">
    <source>
        <dbReference type="Google" id="ProtNLM"/>
    </source>
</evidence>
<dbReference type="InterPro" id="IPR002495">
    <property type="entry name" value="Glyco_trans_8"/>
</dbReference>
<sequence length="336" mass="38678">MRFLRASCLLPMIALLVGALVILPFYSSPSTFSAATKFTNSLSSYIPSYSFKSSASQRAAVGTFDLSTIKKNKRYAITSSVQTASFTGLALNLAYSIQKYNDLEALDAELILLVRTEGTDGVSAENITRLEKVGWKVQVAEELEFDQVDTGAIRWWHKHNLNKLHIWTWTQYEKIVFIDADVLCKGSFAEIFQVPGDLAASPDVWWNILVDNKFNSGVIVIRPNLEEFRSLFKAVSDPNMHAPNEADQAFLNNYYKFRYFGLPFKYNFNLVMFKYHKEEWDMLWDEAVFVHFTVRKPSATKHCERTCDQWEALSWYRMMYQEMLDFNGFTDLPVLG</sequence>
<feature type="chain" id="PRO_5040170516" description="Nucleotide-diphospho-sugar transferase" evidence="1">
    <location>
        <begin position="20"/>
        <end position="336"/>
    </location>
</feature>
<keyword evidence="1" id="KW-0732">Signal</keyword>
<dbReference type="Pfam" id="PF01501">
    <property type="entry name" value="Glyco_transf_8"/>
    <property type="match status" value="1"/>
</dbReference>
<name>A0A9P5KQG1_GEOCN</name>
<evidence type="ECO:0000313" key="2">
    <source>
        <dbReference type="EMBL" id="KAF5094941.1"/>
    </source>
</evidence>